<name>A0A1M5K2P8_9SPHI</name>
<keyword evidence="2" id="KW-0472">Membrane</keyword>
<dbReference type="PANTHER" id="PTHR40980">
    <property type="entry name" value="PLUG DOMAIN-CONTAINING PROTEIN"/>
    <property type="match status" value="1"/>
</dbReference>
<evidence type="ECO:0000256" key="1">
    <source>
        <dbReference type="ARBA" id="ARBA00004442"/>
    </source>
</evidence>
<dbReference type="GO" id="GO:0009279">
    <property type="term" value="C:cell outer membrane"/>
    <property type="evidence" value="ECO:0007669"/>
    <property type="project" value="UniProtKB-SubCell"/>
</dbReference>
<evidence type="ECO:0000313" key="6">
    <source>
        <dbReference type="EMBL" id="SHG47015.1"/>
    </source>
</evidence>
<dbReference type="Gene3D" id="2.40.170.20">
    <property type="entry name" value="TonB-dependent receptor, beta-barrel domain"/>
    <property type="match status" value="1"/>
</dbReference>
<dbReference type="RefSeq" id="WP_084529314.1">
    <property type="nucleotide sequence ID" value="NZ_FQUQ01000005.1"/>
</dbReference>
<evidence type="ECO:0000256" key="3">
    <source>
        <dbReference type="ARBA" id="ARBA00023237"/>
    </source>
</evidence>
<evidence type="ECO:0000313" key="7">
    <source>
        <dbReference type="Proteomes" id="UP000184287"/>
    </source>
</evidence>
<dbReference type="PANTHER" id="PTHR40980:SF4">
    <property type="entry name" value="TONB-DEPENDENT RECEPTOR-LIKE BETA-BARREL DOMAIN-CONTAINING PROTEIN"/>
    <property type="match status" value="1"/>
</dbReference>
<dbReference type="Proteomes" id="UP000184287">
    <property type="component" value="Unassembled WGS sequence"/>
</dbReference>
<accession>A0A1M5K2P8</accession>
<organism evidence="6 7">
    <name type="scientific">Pedobacter caeni</name>
    <dbReference type="NCBI Taxonomy" id="288992"/>
    <lineage>
        <taxon>Bacteria</taxon>
        <taxon>Pseudomonadati</taxon>
        <taxon>Bacteroidota</taxon>
        <taxon>Sphingobacteriia</taxon>
        <taxon>Sphingobacteriales</taxon>
        <taxon>Sphingobacteriaceae</taxon>
        <taxon>Pedobacter</taxon>
    </lineage>
</organism>
<dbReference type="Pfam" id="PF13620">
    <property type="entry name" value="CarboxypepD_reg"/>
    <property type="match status" value="1"/>
</dbReference>
<keyword evidence="3" id="KW-0998">Cell outer membrane</keyword>
<dbReference type="OrthoDB" id="606851at2"/>
<dbReference type="SUPFAM" id="SSF56935">
    <property type="entry name" value="Porins"/>
    <property type="match status" value="1"/>
</dbReference>
<evidence type="ECO:0000259" key="5">
    <source>
        <dbReference type="Pfam" id="PF14905"/>
    </source>
</evidence>
<reference evidence="7" key="1">
    <citation type="submission" date="2016-11" db="EMBL/GenBank/DDBJ databases">
        <authorList>
            <person name="Varghese N."/>
            <person name="Submissions S."/>
        </authorList>
    </citation>
    <scope>NUCLEOTIDE SEQUENCE [LARGE SCALE GENOMIC DNA]</scope>
    <source>
        <strain evidence="7">DSM 16990</strain>
    </source>
</reference>
<dbReference type="InterPro" id="IPR036942">
    <property type="entry name" value="Beta-barrel_TonB_sf"/>
</dbReference>
<gene>
    <name evidence="6" type="ORF">SAMN04488522_105599</name>
</gene>
<evidence type="ECO:0000256" key="4">
    <source>
        <dbReference type="SAM" id="SignalP"/>
    </source>
</evidence>
<feature type="chain" id="PRO_5009911522" evidence="4">
    <location>
        <begin position="23"/>
        <end position="794"/>
    </location>
</feature>
<protein>
    <submittedName>
        <fullName evidence="6">Outer membrane receptor proteins, mostly Fe transport</fullName>
    </submittedName>
</protein>
<feature type="signal peptide" evidence="4">
    <location>
        <begin position="1"/>
        <end position="22"/>
    </location>
</feature>
<comment type="subcellular location">
    <subcellularLocation>
        <location evidence="1">Cell outer membrane</location>
    </subcellularLocation>
</comment>
<dbReference type="EMBL" id="FQUQ01000005">
    <property type="protein sequence ID" value="SHG47015.1"/>
    <property type="molecule type" value="Genomic_DNA"/>
</dbReference>
<feature type="domain" description="Outer membrane protein beta-barrel" evidence="5">
    <location>
        <begin position="382"/>
        <end position="771"/>
    </location>
</feature>
<evidence type="ECO:0000256" key="2">
    <source>
        <dbReference type="ARBA" id="ARBA00023136"/>
    </source>
</evidence>
<dbReference type="STRING" id="288992.SAMN04488522_105599"/>
<keyword evidence="6" id="KW-0675">Receptor</keyword>
<sequence length="794" mass="88799">MSIKNITRILCCITMFFLAAYAKGQTVPNHNAVSGVVADQATKLPLSYVTVRLKTADGIIFKAMLTSDNGSFQFRDLHPGQYTLSLSALGYQLLQLPAGGAPDTLYLQSKENSLKEVSITADKPIVRQKAGKIIYDMQADPDSKSSQLLEMMRKIPFVSVDGNQNLLLKGSPDFRVFLNGKPSGMFARDLKSILKSIPASTVQSIEVMTIPPSKYDAEGLAGIINIITIKKLNNELNGTLNLNARQPDASTGIGSSFTYKKDKWGMSVLTGGNLNHSPKLGSTGFRQSSGANPTDLFQERSRWSDQKTGYLGTELSYEIDTLNLISARFNTNGNRSEDNGFLHSEMKGAEGILQGYELAERTRNNSSGMDFSADYQLGFKADKNRMLTLSYSYQNYKSWPSTEALISNVLNYPGRDYRQEQYDRTKENTVQLDYVYPHKNLTIEMGAKGIFRNNNADFKVDHDPQNSDHLTYRQQVLSAYNSYQLNWKSWNLQAGLRLERTLIDADFLTNSSSVKQNYTNLFPTLVISKTLKSGNSLNAGFSQRMKRPGINRLNPFVNRVNPDFEITGNPDLRPVVVNSISLGYNSSKKLTFNAGMDYSFLNEADLAVSTFDPVRNITRKTFDNSGKLAGLSSFIYLRYPLASRLDLSLNGRAIYFWISGETMGQKMKTELFTYSFNLSSGYNFESGWRASMNFNLDSRNPTGFQGTTNGMFSSSFNVSKTLIKDKLSFGAGVNNPFTKFRTNKTLTEGTQFYQADYSQSYFRSFSVSLNYNFGGLKDNLKKNKRGIRNNDVSN</sequence>
<dbReference type="Pfam" id="PF14905">
    <property type="entry name" value="OMP_b-brl_3"/>
    <property type="match status" value="1"/>
</dbReference>
<dbReference type="Gene3D" id="2.60.40.1120">
    <property type="entry name" value="Carboxypeptidase-like, regulatory domain"/>
    <property type="match status" value="1"/>
</dbReference>
<dbReference type="SUPFAM" id="SSF49478">
    <property type="entry name" value="Cna protein B-type domain"/>
    <property type="match status" value="1"/>
</dbReference>
<keyword evidence="4" id="KW-0732">Signal</keyword>
<keyword evidence="7" id="KW-1185">Reference proteome</keyword>
<dbReference type="InterPro" id="IPR041700">
    <property type="entry name" value="OMP_b-brl_3"/>
</dbReference>
<proteinExistence type="predicted"/>
<dbReference type="AlphaFoldDB" id="A0A1M5K2P8"/>